<reference evidence="2" key="1">
    <citation type="journal article" date="2022" name="Int. J. Syst. Evol. Microbiol.">
        <title>Pseudomonas aegrilactucae sp. nov. and Pseudomonas morbosilactucae sp. nov., pathogens causing bacterial rot of lettuce in Japan.</title>
        <authorList>
            <person name="Sawada H."/>
            <person name="Fujikawa T."/>
            <person name="Satou M."/>
        </authorList>
    </citation>
    <scope>NUCLEOTIDE SEQUENCE</scope>
    <source>
        <strain evidence="2">0166_1</strain>
    </source>
</reference>
<organism evidence="2 3">
    <name type="scientific">Capillimicrobium parvum</name>
    <dbReference type="NCBI Taxonomy" id="2884022"/>
    <lineage>
        <taxon>Bacteria</taxon>
        <taxon>Bacillati</taxon>
        <taxon>Actinomycetota</taxon>
        <taxon>Thermoleophilia</taxon>
        <taxon>Solirubrobacterales</taxon>
        <taxon>Capillimicrobiaceae</taxon>
        <taxon>Capillimicrobium</taxon>
    </lineage>
</organism>
<keyword evidence="1" id="KW-0732">Signal</keyword>
<name>A0A9E7C0W6_9ACTN</name>
<dbReference type="PROSITE" id="PS51257">
    <property type="entry name" value="PROKAR_LIPOPROTEIN"/>
    <property type="match status" value="1"/>
</dbReference>
<dbReference type="Proteomes" id="UP001162834">
    <property type="component" value="Chromosome"/>
</dbReference>
<feature type="signal peptide" evidence="1">
    <location>
        <begin position="1"/>
        <end position="21"/>
    </location>
</feature>
<keyword evidence="3" id="KW-1185">Reference proteome</keyword>
<dbReference type="RefSeq" id="WP_259310919.1">
    <property type="nucleotide sequence ID" value="NZ_CP087164.1"/>
</dbReference>
<dbReference type="EMBL" id="CP087164">
    <property type="protein sequence ID" value="UGS36855.1"/>
    <property type="molecule type" value="Genomic_DNA"/>
</dbReference>
<feature type="chain" id="PRO_5039623994" description="Lipoprotein" evidence="1">
    <location>
        <begin position="22"/>
        <end position="136"/>
    </location>
</feature>
<proteinExistence type="predicted"/>
<evidence type="ECO:0000256" key="1">
    <source>
        <dbReference type="SAM" id="SignalP"/>
    </source>
</evidence>
<gene>
    <name evidence="2" type="ORF">DSM104329_03266</name>
</gene>
<protein>
    <recommendedName>
        <fullName evidence="4">Lipoprotein</fullName>
    </recommendedName>
</protein>
<evidence type="ECO:0000313" key="3">
    <source>
        <dbReference type="Proteomes" id="UP001162834"/>
    </source>
</evidence>
<evidence type="ECO:0008006" key="4">
    <source>
        <dbReference type="Google" id="ProtNLM"/>
    </source>
</evidence>
<dbReference type="KEGG" id="sbae:DSM104329_03266"/>
<sequence>MRRPVLLLAVSAVSAVSAACAAAGAPATAGAAGGPTLRVAPRTVAFGHALHISGRHWPVIEFCRPRVHLSLRSAQNVVPVATVRISPGGRWRTSWVVRRARVGAGTWRLVARQSCESGKDGSPNPVRRRVTITIHR</sequence>
<accession>A0A9E7C0W6</accession>
<dbReference type="AlphaFoldDB" id="A0A9E7C0W6"/>
<evidence type="ECO:0000313" key="2">
    <source>
        <dbReference type="EMBL" id="UGS36855.1"/>
    </source>
</evidence>